<name>A0A4S8RMF8_9HELO</name>
<evidence type="ECO:0000256" key="1">
    <source>
        <dbReference type="SAM" id="Phobius"/>
    </source>
</evidence>
<sequence>MGTIPFSLQIPSRIYAYEVIAELGYGLVFPLLFVMILFVAETRDRGMATGSKFQVIGSTIGLSIGTSIFNGHTRALLESLLGNSIRDI</sequence>
<dbReference type="AlphaFoldDB" id="A0A4S8RMF8"/>
<proteinExistence type="predicted"/>
<gene>
    <name evidence="2" type="ORF">BGAL_0017g00180</name>
</gene>
<keyword evidence="1" id="KW-0472">Membrane</keyword>
<organism evidence="2 3">
    <name type="scientific">Botrytis galanthina</name>
    <dbReference type="NCBI Taxonomy" id="278940"/>
    <lineage>
        <taxon>Eukaryota</taxon>
        <taxon>Fungi</taxon>
        <taxon>Dikarya</taxon>
        <taxon>Ascomycota</taxon>
        <taxon>Pezizomycotina</taxon>
        <taxon>Leotiomycetes</taxon>
        <taxon>Helotiales</taxon>
        <taxon>Sclerotiniaceae</taxon>
        <taxon>Botrytis</taxon>
    </lineage>
</organism>
<dbReference type="OrthoDB" id="5427768at2759"/>
<evidence type="ECO:0000313" key="2">
    <source>
        <dbReference type="EMBL" id="THV54924.1"/>
    </source>
</evidence>
<accession>A0A4S8RMF8</accession>
<dbReference type="Proteomes" id="UP000308671">
    <property type="component" value="Unassembled WGS sequence"/>
</dbReference>
<feature type="transmembrane region" description="Helical" evidence="1">
    <location>
        <begin position="20"/>
        <end position="40"/>
    </location>
</feature>
<evidence type="ECO:0000313" key="3">
    <source>
        <dbReference type="Proteomes" id="UP000308671"/>
    </source>
</evidence>
<keyword evidence="1" id="KW-1133">Transmembrane helix</keyword>
<dbReference type="EMBL" id="PQXL01000017">
    <property type="protein sequence ID" value="THV54924.1"/>
    <property type="molecule type" value="Genomic_DNA"/>
</dbReference>
<reference evidence="2 3" key="1">
    <citation type="submission" date="2017-12" db="EMBL/GenBank/DDBJ databases">
        <title>Comparative genomics of Botrytis spp.</title>
        <authorList>
            <person name="Valero-Jimenez C.A."/>
            <person name="Tapia P."/>
            <person name="Veloso J."/>
            <person name="Silva-Moreno E."/>
            <person name="Staats M."/>
            <person name="Valdes J.H."/>
            <person name="Van Kan J.A.L."/>
        </authorList>
    </citation>
    <scope>NUCLEOTIDE SEQUENCE [LARGE SCALE GENOMIC DNA]</scope>
    <source>
        <strain evidence="2 3">MUCL435</strain>
    </source>
</reference>
<keyword evidence="1" id="KW-0812">Transmembrane</keyword>
<keyword evidence="3" id="KW-1185">Reference proteome</keyword>
<comment type="caution">
    <text evidence="2">The sequence shown here is derived from an EMBL/GenBank/DDBJ whole genome shotgun (WGS) entry which is preliminary data.</text>
</comment>
<evidence type="ECO:0008006" key="4">
    <source>
        <dbReference type="Google" id="ProtNLM"/>
    </source>
</evidence>
<protein>
    <recommendedName>
        <fullName evidence="4">Major facilitator superfamily (MFS) profile domain-containing protein</fullName>
    </recommendedName>
</protein>